<dbReference type="PANTHER" id="PTHR11461:SF211">
    <property type="entry name" value="GH10112P-RELATED"/>
    <property type="match status" value="1"/>
</dbReference>
<dbReference type="InterPro" id="IPR023795">
    <property type="entry name" value="Serpin_CS"/>
</dbReference>
<dbReference type="GO" id="GO:0005615">
    <property type="term" value="C:extracellular space"/>
    <property type="evidence" value="ECO:0007669"/>
    <property type="project" value="InterPro"/>
</dbReference>
<dbReference type="PROSITE" id="PS00284">
    <property type="entry name" value="SERPIN"/>
    <property type="match status" value="1"/>
</dbReference>
<dbReference type="AlphaFoldDB" id="A0A3N0B4I9"/>
<feature type="domain" description="Serpin" evidence="2">
    <location>
        <begin position="130"/>
        <end position="479"/>
    </location>
</feature>
<dbReference type="Proteomes" id="UP000278632">
    <property type="component" value="Unassembled WGS sequence"/>
</dbReference>
<evidence type="ECO:0000313" key="4">
    <source>
        <dbReference type="Proteomes" id="UP000278632"/>
    </source>
</evidence>
<dbReference type="InterPro" id="IPR023796">
    <property type="entry name" value="Serpin_dom"/>
</dbReference>
<dbReference type="Pfam" id="PF00079">
    <property type="entry name" value="Serpin"/>
    <property type="match status" value="1"/>
</dbReference>
<evidence type="ECO:0000313" key="3">
    <source>
        <dbReference type="EMBL" id="RNL41820.1"/>
    </source>
</evidence>
<dbReference type="PANTHER" id="PTHR11461">
    <property type="entry name" value="SERINE PROTEASE INHIBITOR, SERPIN"/>
    <property type="match status" value="1"/>
</dbReference>
<dbReference type="Gene3D" id="3.30.497.10">
    <property type="entry name" value="Antithrombin, subunit I, domain 2"/>
    <property type="match status" value="1"/>
</dbReference>
<dbReference type="InterPro" id="IPR042185">
    <property type="entry name" value="Serpin_sf_2"/>
</dbReference>
<evidence type="ECO:0000259" key="2">
    <source>
        <dbReference type="SMART" id="SM00093"/>
    </source>
</evidence>
<dbReference type="SUPFAM" id="SSF56574">
    <property type="entry name" value="Serpins"/>
    <property type="match status" value="1"/>
</dbReference>
<accession>A0A3N0B4I9</accession>
<proteinExistence type="inferred from homology"/>
<dbReference type="GO" id="GO:0004867">
    <property type="term" value="F:serine-type endopeptidase inhibitor activity"/>
    <property type="evidence" value="ECO:0007669"/>
    <property type="project" value="InterPro"/>
</dbReference>
<dbReference type="InterPro" id="IPR036186">
    <property type="entry name" value="Serpin_sf"/>
</dbReference>
<keyword evidence="4" id="KW-1185">Reference proteome</keyword>
<dbReference type="InterPro" id="IPR042178">
    <property type="entry name" value="Serpin_sf_1"/>
</dbReference>
<gene>
    <name evidence="3" type="ORF">DMP08_09015</name>
</gene>
<dbReference type="EMBL" id="QICD01000019">
    <property type="protein sequence ID" value="RNL41820.1"/>
    <property type="molecule type" value="Genomic_DNA"/>
</dbReference>
<dbReference type="Gene3D" id="2.30.39.10">
    <property type="entry name" value="Alpha-1-antitrypsin, domain 1"/>
    <property type="match status" value="1"/>
</dbReference>
<evidence type="ECO:0000256" key="1">
    <source>
        <dbReference type="RuleBase" id="RU000411"/>
    </source>
</evidence>
<dbReference type="InterPro" id="IPR000215">
    <property type="entry name" value="Serpin_fam"/>
</dbReference>
<reference evidence="4" key="1">
    <citation type="submission" date="2018-05" db="EMBL/GenBank/DDBJ databases">
        <title>Genome Sequencing of selected type strains of the family Eggerthellaceae.</title>
        <authorList>
            <person name="Danylec N."/>
            <person name="Stoll D.A."/>
            <person name="Doetsch A."/>
            <person name="Huch M."/>
        </authorList>
    </citation>
    <scope>NUCLEOTIDE SEQUENCE [LARGE SCALE GENOMIC DNA]</scope>
    <source>
        <strain evidence="4">DSM 16106</strain>
    </source>
</reference>
<protein>
    <submittedName>
        <fullName evidence="3">Serpin family protein</fullName>
    </submittedName>
</protein>
<sequence>MIVLWFEATIRRPFKGARCGMASTRLGHRQVACEIRIRGGCMMKDRLLRRGACALALALAAGMTLAACAKPAGDVVASYDGVATVLQASLPQKPSVDDYEAQNAVLDENRLDQSFLDRLSAFSYDSAPVVLADDSKPNENYSPVSLYYALAMTQAGAAGSTQDEIAALLGSPDVAGTARQCGNLLRLFAADQHSNVTLANSVWMRPDEQFKQGFVDAMRDQFYASLFQTDFGTPEADRAMGQWIADNTQGTIAPVFKTQEQQLISLINTVYFKSEWAKAFDEKTTESGTFSAKSGDLAADFMVQRLDKPQEIRVTDAYTRASLDFADGSKMTFVLPSEGSSAPALLGDSAALKEAFTAESTGEAFVTYRVPKFAFDSSYDLIPSLEKLGVRTAFSDRADFSNLTDTPAFVSSVKQESHIGLDENGVEASAYTKVDIMEMSALPDPALVGELDFNLNRPFLYEIRSKQGVVLFVGVCGDPSAAK</sequence>
<organism evidence="3 4">
    <name type="scientific">Paraeggerthella hongkongensis</name>
    <dbReference type="NCBI Taxonomy" id="230658"/>
    <lineage>
        <taxon>Bacteria</taxon>
        <taxon>Bacillati</taxon>
        <taxon>Actinomycetota</taxon>
        <taxon>Coriobacteriia</taxon>
        <taxon>Eggerthellales</taxon>
        <taxon>Eggerthellaceae</taxon>
        <taxon>Paraeggerthella</taxon>
    </lineage>
</organism>
<dbReference type="SMART" id="SM00093">
    <property type="entry name" value="SERPIN"/>
    <property type="match status" value="1"/>
</dbReference>
<comment type="similarity">
    <text evidence="1">Belongs to the serpin family.</text>
</comment>
<name>A0A3N0B4I9_9ACTN</name>
<comment type="caution">
    <text evidence="3">The sequence shown here is derived from an EMBL/GenBank/DDBJ whole genome shotgun (WGS) entry which is preliminary data.</text>
</comment>